<evidence type="ECO:0000313" key="3">
    <source>
        <dbReference type="Proteomes" id="UP001221302"/>
    </source>
</evidence>
<name>A0AAE3P3G9_9BACT</name>
<evidence type="ECO:0008006" key="4">
    <source>
        <dbReference type="Google" id="ProtNLM"/>
    </source>
</evidence>
<gene>
    <name evidence="2" type="ORF">P0M35_09790</name>
</gene>
<protein>
    <recommendedName>
        <fullName evidence="4">Outer membrane protein beta-barrel domain-containing protein</fullName>
    </recommendedName>
</protein>
<keyword evidence="3" id="KW-1185">Reference proteome</keyword>
<accession>A0AAE3P3G9</accession>
<keyword evidence="1" id="KW-0732">Signal</keyword>
<dbReference type="AlphaFoldDB" id="A0AAE3P3G9"/>
<dbReference type="Proteomes" id="UP001221302">
    <property type="component" value="Unassembled WGS sequence"/>
</dbReference>
<evidence type="ECO:0000256" key="1">
    <source>
        <dbReference type="SAM" id="SignalP"/>
    </source>
</evidence>
<evidence type="ECO:0000313" key="2">
    <source>
        <dbReference type="EMBL" id="MDF1612443.1"/>
    </source>
</evidence>
<dbReference type="RefSeq" id="WP_321536214.1">
    <property type="nucleotide sequence ID" value="NZ_JARGDL010000013.1"/>
</dbReference>
<feature type="signal peptide" evidence="1">
    <location>
        <begin position="1"/>
        <end position="19"/>
    </location>
</feature>
<proteinExistence type="predicted"/>
<organism evidence="2 3">
    <name type="scientific">Stygiobacter electus</name>
    <dbReference type="NCBI Taxonomy" id="3032292"/>
    <lineage>
        <taxon>Bacteria</taxon>
        <taxon>Pseudomonadati</taxon>
        <taxon>Ignavibacteriota</taxon>
        <taxon>Ignavibacteria</taxon>
        <taxon>Ignavibacteriales</taxon>
        <taxon>Melioribacteraceae</taxon>
        <taxon>Stygiobacter</taxon>
    </lineage>
</organism>
<sequence>MITVKYFFVALAFFVNSNAQEIGIAPTKIWTDNKEIENPYGLSVYFFQPIGKFGVKFEYVSAKNSRSYYGLLNGGFLIAPEDFVQDSISIKSTFRAIELSAHLQKLFEVFHNYINIGVGITFDKLTREKVGLSSNKRFETYENKFGIFYAISISHQNIF</sequence>
<feature type="chain" id="PRO_5042281108" description="Outer membrane protein beta-barrel domain-containing protein" evidence="1">
    <location>
        <begin position="20"/>
        <end position="159"/>
    </location>
</feature>
<comment type="caution">
    <text evidence="2">The sequence shown here is derived from an EMBL/GenBank/DDBJ whole genome shotgun (WGS) entry which is preliminary data.</text>
</comment>
<reference evidence="2" key="1">
    <citation type="submission" date="2023-03" db="EMBL/GenBank/DDBJ databases">
        <title>Stygiobacter electus gen. nov., sp. nov., facultatively anaerobic thermotolerant bacterium of the class Ignavibacteria from a well of Yessentuki mineral water deposit.</title>
        <authorList>
            <person name="Podosokorskaya O.A."/>
            <person name="Elcheninov A.G."/>
            <person name="Petrova N.F."/>
            <person name="Zavarzina D.G."/>
            <person name="Kublanov I.V."/>
            <person name="Merkel A.Y."/>
        </authorList>
    </citation>
    <scope>NUCLEOTIDE SEQUENCE</scope>
    <source>
        <strain evidence="2">09-Me</strain>
    </source>
</reference>
<dbReference type="EMBL" id="JARGDL010000013">
    <property type="protein sequence ID" value="MDF1612443.1"/>
    <property type="molecule type" value="Genomic_DNA"/>
</dbReference>